<keyword evidence="1" id="KW-0472">Membrane</keyword>
<feature type="transmembrane region" description="Helical" evidence="1">
    <location>
        <begin position="12"/>
        <end position="33"/>
    </location>
</feature>
<reference evidence="2" key="1">
    <citation type="submission" date="2014-09" db="EMBL/GenBank/DDBJ databases">
        <authorList>
            <person name="Magalhaes I.L.F."/>
            <person name="Oliveira U."/>
            <person name="Santos F.R."/>
            <person name="Vidigal T.H.D.A."/>
            <person name="Brescovit A.D."/>
            <person name="Santos A.J."/>
        </authorList>
    </citation>
    <scope>NUCLEOTIDE SEQUENCE</scope>
    <source>
        <tissue evidence="2">Shoot tissue taken approximately 20 cm above the soil surface</tissue>
    </source>
</reference>
<name>A0A0A9F7S6_ARUDO</name>
<organism evidence="2">
    <name type="scientific">Arundo donax</name>
    <name type="common">Giant reed</name>
    <name type="synonym">Donax arundinaceus</name>
    <dbReference type="NCBI Taxonomy" id="35708"/>
    <lineage>
        <taxon>Eukaryota</taxon>
        <taxon>Viridiplantae</taxon>
        <taxon>Streptophyta</taxon>
        <taxon>Embryophyta</taxon>
        <taxon>Tracheophyta</taxon>
        <taxon>Spermatophyta</taxon>
        <taxon>Magnoliopsida</taxon>
        <taxon>Liliopsida</taxon>
        <taxon>Poales</taxon>
        <taxon>Poaceae</taxon>
        <taxon>PACMAD clade</taxon>
        <taxon>Arundinoideae</taxon>
        <taxon>Arundineae</taxon>
        <taxon>Arundo</taxon>
    </lineage>
</organism>
<sequence>MVRSYIRTFFKASLNLIAFSSRGAIHVIIFSMARQMRNKLPRFIGRIPPALALESSPGHSLPPSLRARLVFLTLLRCRTVVVARVSRHIHALALGQGRKKAAHGCGTNLTQAEHADKQETL</sequence>
<dbReference type="AlphaFoldDB" id="A0A0A9F7S6"/>
<keyword evidence="1" id="KW-0812">Transmembrane</keyword>
<keyword evidence="1" id="KW-1133">Transmembrane helix</keyword>
<protein>
    <submittedName>
        <fullName evidence="2">Uncharacterized protein</fullName>
    </submittedName>
</protein>
<accession>A0A0A9F7S6</accession>
<evidence type="ECO:0000313" key="2">
    <source>
        <dbReference type="EMBL" id="JAE04323.1"/>
    </source>
</evidence>
<proteinExistence type="predicted"/>
<dbReference type="EMBL" id="GBRH01193573">
    <property type="protein sequence ID" value="JAE04323.1"/>
    <property type="molecule type" value="Transcribed_RNA"/>
</dbReference>
<evidence type="ECO:0000256" key="1">
    <source>
        <dbReference type="SAM" id="Phobius"/>
    </source>
</evidence>
<reference evidence="2" key="2">
    <citation type="journal article" date="2015" name="Data Brief">
        <title>Shoot transcriptome of the giant reed, Arundo donax.</title>
        <authorList>
            <person name="Barrero R.A."/>
            <person name="Guerrero F.D."/>
            <person name="Moolhuijzen P."/>
            <person name="Goolsby J.A."/>
            <person name="Tidwell J."/>
            <person name="Bellgard S.E."/>
            <person name="Bellgard M.I."/>
        </authorList>
    </citation>
    <scope>NUCLEOTIDE SEQUENCE</scope>
    <source>
        <tissue evidence="2">Shoot tissue taken approximately 20 cm above the soil surface</tissue>
    </source>
</reference>